<dbReference type="EMBL" id="JBEPSD010000002">
    <property type="protein sequence ID" value="MET4570081.1"/>
    <property type="molecule type" value="Genomic_DNA"/>
</dbReference>
<dbReference type="Proteomes" id="UP001549251">
    <property type="component" value="Unassembled WGS sequence"/>
</dbReference>
<dbReference type="RefSeq" id="WP_354550485.1">
    <property type="nucleotide sequence ID" value="NZ_JBEPSD010000002.1"/>
</dbReference>
<organism evidence="2 3">
    <name type="scientific">Rhodanobacter soli</name>
    <dbReference type="NCBI Taxonomy" id="590609"/>
    <lineage>
        <taxon>Bacteria</taxon>
        <taxon>Pseudomonadati</taxon>
        <taxon>Pseudomonadota</taxon>
        <taxon>Gammaproteobacteria</taxon>
        <taxon>Lysobacterales</taxon>
        <taxon>Rhodanobacteraceae</taxon>
        <taxon>Rhodanobacter</taxon>
    </lineage>
</organism>
<name>A0ABV2PYF6_9GAMM</name>
<evidence type="ECO:0008006" key="4">
    <source>
        <dbReference type="Google" id="ProtNLM"/>
    </source>
</evidence>
<feature type="signal peptide" evidence="1">
    <location>
        <begin position="1"/>
        <end position="18"/>
    </location>
</feature>
<evidence type="ECO:0000313" key="2">
    <source>
        <dbReference type="EMBL" id="MET4570081.1"/>
    </source>
</evidence>
<feature type="chain" id="PRO_5045375087" description="Pilin" evidence="1">
    <location>
        <begin position="19"/>
        <end position="134"/>
    </location>
</feature>
<keyword evidence="3" id="KW-1185">Reference proteome</keyword>
<accession>A0ABV2PYF6</accession>
<protein>
    <recommendedName>
        <fullName evidence="4">Pilin</fullName>
    </recommendedName>
</protein>
<keyword evidence="1" id="KW-0732">Signal</keyword>
<proteinExistence type="predicted"/>
<gene>
    <name evidence="2" type="ORF">ABIE04_002442</name>
</gene>
<evidence type="ECO:0000256" key="1">
    <source>
        <dbReference type="SAM" id="SignalP"/>
    </source>
</evidence>
<reference evidence="2 3" key="1">
    <citation type="submission" date="2024-06" db="EMBL/GenBank/DDBJ databases">
        <title>Sorghum-associated microbial communities from plants grown in Nebraska, USA.</title>
        <authorList>
            <person name="Schachtman D."/>
        </authorList>
    </citation>
    <scope>NUCLEOTIDE SEQUENCE [LARGE SCALE GENOMIC DNA]</scope>
    <source>
        <strain evidence="2 3">1757</strain>
    </source>
</reference>
<evidence type="ECO:0000313" key="3">
    <source>
        <dbReference type="Proteomes" id="UP001549251"/>
    </source>
</evidence>
<comment type="caution">
    <text evidence="2">The sequence shown here is derived from an EMBL/GenBank/DDBJ whole genome shotgun (WGS) entry which is preliminary data.</text>
</comment>
<sequence length="134" mass="14404">MKRLLAALMVFISISAYATDAFHYDQRLAIDLSRAYLSAFNRQHPAQSGYTDAAHGLVSSAIAAHDRHLVFVTFAGSSGPAGSYVELELCKETNLLTVVEAGAVDNIQAYRDGVMRVNSKVYVASPAVCPIEAP</sequence>